<gene>
    <name evidence="2" type="ORF">CMU_018000</name>
</gene>
<feature type="transmembrane region" description="Helical" evidence="1">
    <location>
        <begin position="248"/>
        <end position="270"/>
    </location>
</feature>
<reference evidence="2" key="1">
    <citation type="submission" date="2008-06" db="EMBL/GenBank/DDBJ databases">
        <authorList>
            <person name="Lorenzi H."/>
            <person name="Inman J."/>
            <person name="Miller J."/>
            <person name="Schobel S."/>
            <person name="Amedeo P."/>
            <person name="Caler E.V."/>
            <person name="da Silva J."/>
        </authorList>
    </citation>
    <scope>NUCLEOTIDE SEQUENCE [LARGE SCALE GENOMIC DNA]</scope>
    <source>
        <strain evidence="2">RN66</strain>
    </source>
</reference>
<feature type="transmembrane region" description="Helical" evidence="1">
    <location>
        <begin position="153"/>
        <end position="175"/>
    </location>
</feature>
<dbReference type="EMBL" id="DS989728">
    <property type="protein sequence ID" value="EEA06046.1"/>
    <property type="molecule type" value="Genomic_DNA"/>
</dbReference>
<dbReference type="GeneID" id="6995624"/>
<evidence type="ECO:0000313" key="2">
    <source>
        <dbReference type="EMBL" id="EEA06046.1"/>
    </source>
</evidence>
<feature type="transmembrane region" description="Helical" evidence="1">
    <location>
        <begin position="91"/>
        <end position="114"/>
    </location>
</feature>
<keyword evidence="3" id="KW-1185">Reference proteome</keyword>
<dbReference type="Proteomes" id="UP000001460">
    <property type="component" value="Unassembled WGS sequence"/>
</dbReference>
<evidence type="ECO:0000313" key="3">
    <source>
        <dbReference type="Proteomes" id="UP000001460"/>
    </source>
</evidence>
<accession>B6AD42</accession>
<keyword evidence="1" id="KW-0812">Transmembrane</keyword>
<sequence length="739" mass="85888">MYLLSVYIHIWPIQNRKVEFSKRTMNYVNNDISRSGRNISSNVSDESRIFYLVCFASVKPLLLWSSLHSLAILVVLVNNKQVTLLSLFQKLFILFISSFFGIATFLMVILSRTMCITSELYLTASFPLFHDISIIIPRYILWELIFTSRWVWLSIHLIAASTSCTKVWNILTFYSSAPSPYIASLFLTTGVLSFLRFFGKNQNTFSWLLQLSNINIRHVPCHYNYIPKSLVSSIHYFLQNGKSGNFHVALALSFFSFLVSVPICIIGFSIPGLTQLFKFMQSMPLNILLDWFFDSGSSKSEYYSLTIAAVTVTCFWYCIELHYNNIQNCLSLNLGINKYNLMQKLDEYSLLVDQFSSALICAQSVKLIRNQPYKLFTRCSQSTEILILKYLNTVILTILLIPLYLPLWVVPKIRYYTGLVISNYFCSTYDTPISVSASPKLWSSYERKSLFVINHLRRQIDYIFSILILLDPCIPTKIASSNNEINIIIQTYLGIDSTHLLKKFDANTWFMQFLDPRIKKHFVASSFIPSKISEWWHNNILLTEDSHTPTSESKSLIISSIMKEYDTSISLKLHRNDIFLNILKKFYALYSTEFANVSEDFYTSKLDSNIVKDRNGSCRNSMSQLIFLMQEMTLNTINLCIIHLYGYHRWLIRLKLTNSFNENVSAHTLKLFLSEVIHLKNYITVIQEIGVLKSQYLHPMFINSILRIYKECDDTIHLVKKYYSEEISNLQLPFNFFNF</sequence>
<dbReference type="OrthoDB" id="343748at2759"/>
<protein>
    <submittedName>
        <fullName evidence="2">Uncharacterized protein</fullName>
    </submittedName>
</protein>
<keyword evidence="1" id="KW-1133">Transmembrane helix</keyword>
<evidence type="ECO:0000256" key="1">
    <source>
        <dbReference type="SAM" id="Phobius"/>
    </source>
</evidence>
<organism evidence="2 3">
    <name type="scientific">Cryptosporidium muris (strain RN66)</name>
    <dbReference type="NCBI Taxonomy" id="441375"/>
    <lineage>
        <taxon>Eukaryota</taxon>
        <taxon>Sar</taxon>
        <taxon>Alveolata</taxon>
        <taxon>Apicomplexa</taxon>
        <taxon>Conoidasida</taxon>
        <taxon>Coccidia</taxon>
        <taxon>Eucoccidiorida</taxon>
        <taxon>Eimeriorina</taxon>
        <taxon>Cryptosporidiidae</taxon>
        <taxon>Cryptosporidium</taxon>
    </lineage>
</organism>
<dbReference type="RefSeq" id="XP_002140395.1">
    <property type="nucleotide sequence ID" value="XM_002140359.1"/>
</dbReference>
<feature type="transmembrane region" description="Helical" evidence="1">
    <location>
        <begin position="302"/>
        <end position="319"/>
    </location>
</feature>
<dbReference type="AlphaFoldDB" id="B6AD42"/>
<feature type="transmembrane region" description="Helical" evidence="1">
    <location>
        <begin position="120"/>
        <end position="141"/>
    </location>
</feature>
<proteinExistence type="predicted"/>
<dbReference type="VEuPathDB" id="CryptoDB:CMU_018000"/>
<dbReference type="OMA" id="KISEWWH"/>
<keyword evidence="1" id="KW-0472">Membrane</keyword>
<feature type="transmembrane region" description="Helical" evidence="1">
    <location>
        <begin position="181"/>
        <end position="199"/>
    </location>
</feature>
<feature type="transmembrane region" description="Helical" evidence="1">
    <location>
        <begin position="61"/>
        <end position="79"/>
    </location>
</feature>
<name>B6AD42_CRYMR</name>
<feature type="transmembrane region" description="Helical" evidence="1">
    <location>
        <begin position="390"/>
        <end position="409"/>
    </location>
</feature>